<feature type="domain" description="N-acetyltransferase" evidence="1">
    <location>
        <begin position="11"/>
        <end position="170"/>
    </location>
</feature>
<dbReference type="EC" id="2.3.-.-" evidence="2"/>
<organism evidence="2 3">
    <name type="scientific">Pseudonocardia aurantiaca</name>
    <dbReference type="NCBI Taxonomy" id="75290"/>
    <lineage>
        <taxon>Bacteria</taxon>
        <taxon>Bacillati</taxon>
        <taxon>Actinomycetota</taxon>
        <taxon>Actinomycetes</taxon>
        <taxon>Pseudonocardiales</taxon>
        <taxon>Pseudonocardiaceae</taxon>
        <taxon>Pseudonocardia</taxon>
    </lineage>
</organism>
<evidence type="ECO:0000313" key="2">
    <source>
        <dbReference type="EMBL" id="MFD1530127.1"/>
    </source>
</evidence>
<dbReference type="Pfam" id="PF00583">
    <property type="entry name" value="Acetyltransf_1"/>
    <property type="match status" value="1"/>
</dbReference>
<proteinExistence type="predicted"/>
<dbReference type="Proteomes" id="UP001597145">
    <property type="component" value="Unassembled WGS sequence"/>
</dbReference>
<dbReference type="SUPFAM" id="SSF55729">
    <property type="entry name" value="Acyl-CoA N-acyltransferases (Nat)"/>
    <property type="match status" value="1"/>
</dbReference>
<dbReference type="InterPro" id="IPR016181">
    <property type="entry name" value="Acyl_CoA_acyltransferase"/>
</dbReference>
<accession>A0ABW4FJ63</accession>
<evidence type="ECO:0000259" key="1">
    <source>
        <dbReference type="PROSITE" id="PS51186"/>
    </source>
</evidence>
<keyword evidence="3" id="KW-1185">Reference proteome</keyword>
<dbReference type="Gene3D" id="3.40.630.30">
    <property type="match status" value="1"/>
</dbReference>
<evidence type="ECO:0000313" key="3">
    <source>
        <dbReference type="Proteomes" id="UP001597145"/>
    </source>
</evidence>
<dbReference type="GO" id="GO:0016746">
    <property type="term" value="F:acyltransferase activity"/>
    <property type="evidence" value="ECO:0007669"/>
    <property type="project" value="UniProtKB-KW"/>
</dbReference>
<dbReference type="CDD" id="cd04301">
    <property type="entry name" value="NAT_SF"/>
    <property type="match status" value="1"/>
</dbReference>
<keyword evidence="2" id="KW-0012">Acyltransferase</keyword>
<dbReference type="InterPro" id="IPR000182">
    <property type="entry name" value="GNAT_dom"/>
</dbReference>
<name>A0ABW4FJ63_9PSEU</name>
<gene>
    <name evidence="2" type="ORF">ACFSCY_11805</name>
</gene>
<comment type="caution">
    <text evidence="2">The sequence shown here is derived from an EMBL/GenBank/DDBJ whole genome shotgun (WGS) entry which is preliminary data.</text>
</comment>
<dbReference type="PROSITE" id="PS51186">
    <property type="entry name" value="GNAT"/>
    <property type="match status" value="1"/>
</dbReference>
<keyword evidence="2" id="KW-0808">Transferase</keyword>
<reference evidence="3" key="1">
    <citation type="journal article" date="2019" name="Int. J. Syst. Evol. Microbiol.">
        <title>The Global Catalogue of Microorganisms (GCM) 10K type strain sequencing project: providing services to taxonomists for standard genome sequencing and annotation.</title>
        <authorList>
            <consortium name="The Broad Institute Genomics Platform"/>
            <consortium name="The Broad Institute Genome Sequencing Center for Infectious Disease"/>
            <person name="Wu L."/>
            <person name="Ma J."/>
        </authorList>
    </citation>
    <scope>NUCLEOTIDE SEQUENCE [LARGE SCALE GENOMIC DNA]</scope>
    <source>
        <strain evidence="3">JCM 12165</strain>
    </source>
</reference>
<sequence length="170" mass="18104">MEPLDRANAGPAIDAVFAGLSPHSRYLRFHSPVPRLPPPVRARLADIDGRRHAAVVARACGVPVGIARVIGSGDPGAGAELAVSVIDAWQRRGVGTRLLTALTSLAERLGYPELRGAVLPENVAMQGLAKKVAPWLRAHYDGEVVQLTVPLGERAWTLTHEDLVADLLGH</sequence>
<dbReference type="EMBL" id="JBHUCP010000007">
    <property type="protein sequence ID" value="MFD1530127.1"/>
    <property type="molecule type" value="Genomic_DNA"/>
</dbReference>
<protein>
    <submittedName>
        <fullName evidence="2">GNAT family N-acetyltransferase</fullName>
        <ecNumber evidence="2">2.3.-.-</ecNumber>
    </submittedName>
</protein>